<dbReference type="SUPFAM" id="SSF52833">
    <property type="entry name" value="Thioredoxin-like"/>
    <property type="match status" value="1"/>
</dbReference>
<accession>A0AAW1NJB8</accession>
<dbReference type="Proteomes" id="UP001443914">
    <property type="component" value="Unassembled WGS sequence"/>
</dbReference>
<feature type="transmembrane region" description="Helical" evidence="7">
    <location>
        <begin position="216"/>
        <end position="236"/>
    </location>
</feature>
<dbReference type="PANTHER" id="PTHR46854">
    <property type="entry name" value="5'-ADENYLYLSULFATE REDUCTASE-LIKE 4-RELATED"/>
    <property type="match status" value="1"/>
</dbReference>
<dbReference type="InterPro" id="IPR036249">
    <property type="entry name" value="Thioredoxin-like_sf"/>
</dbReference>
<keyword evidence="11" id="KW-1185">Reference proteome</keyword>
<evidence type="ECO:0000256" key="2">
    <source>
        <dbReference type="ARBA" id="ARBA00022692"/>
    </source>
</evidence>
<proteinExistence type="predicted"/>
<feature type="signal peptide" evidence="8">
    <location>
        <begin position="1"/>
        <end position="25"/>
    </location>
</feature>
<evidence type="ECO:0000313" key="11">
    <source>
        <dbReference type="Proteomes" id="UP001443914"/>
    </source>
</evidence>
<evidence type="ECO:0000259" key="9">
    <source>
        <dbReference type="PROSITE" id="PS51352"/>
    </source>
</evidence>
<dbReference type="AlphaFoldDB" id="A0AAW1NJB8"/>
<protein>
    <recommendedName>
        <fullName evidence="9">Thioredoxin domain-containing protein</fullName>
    </recommendedName>
</protein>
<keyword evidence="4 7" id="KW-1133">Transmembrane helix</keyword>
<dbReference type="CDD" id="cd02999">
    <property type="entry name" value="PDI_a_ERp44_like"/>
    <property type="match status" value="1"/>
</dbReference>
<dbReference type="InterPro" id="IPR013766">
    <property type="entry name" value="Thioredoxin_domain"/>
</dbReference>
<evidence type="ECO:0000256" key="5">
    <source>
        <dbReference type="ARBA" id="ARBA00023136"/>
    </source>
</evidence>
<dbReference type="GO" id="GO:0016020">
    <property type="term" value="C:membrane"/>
    <property type="evidence" value="ECO:0007669"/>
    <property type="project" value="UniProtKB-SubCell"/>
</dbReference>
<comment type="caution">
    <text evidence="10">The sequence shown here is derived from an EMBL/GenBank/DDBJ whole genome shotgun (WGS) entry which is preliminary data.</text>
</comment>
<dbReference type="EMBL" id="JBDFQZ010000001">
    <property type="protein sequence ID" value="KAK9757608.1"/>
    <property type="molecule type" value="Genomic_DNA"/>
</dbReference>
<evidence type="ECO:0000313" key="10">
    <source>
        <dbReference type="EMBL" id="KAK9757608.1"/>
    </source>
</evidence>
<feature type="chain" id="PRO_5043418790" description="Thioredoxin domain-containing protein" evidence="8">
    <location>
        <begin position="26"/>
        <end position="320"/>
    </location>
</feature>
<sequence>MMTWIRGVFSVILVVLFTGLTRCDSARVSDLGSCPTVSITDAILGFHDSICHLHHSYNIAVIEGDEGSLQKALHMVYSHTEDYVAVLFYASWCPFSRNFRPSFSVLSTLYPSIPHFAIAESAVKLSVLSKYGVHGFPTLLLLNSTMRVHYRGYRSLSSLVSFYSDITGIEGDPRDLLPFDKIKTALNQEQSDSKEPEDCPFTWTRSPENLLRQETYLALATAFVLLRLMHAFYPYVLKFTSHTWRRYTEHIRLTTLWEHPLRYLNRPKHFLSSFMDPRKGRNFQEGAIINAHAWASKSIASAVSIGDASTSRVPLLSSSL</sequence>
<keyword evidence="6" id="KW-0325">Glycoprotein</keyword>
<dbReference type="Pfam" id="PF00085">
    <property type="entry name" value="Thioredoxin"/>
    <property type="match status" value="1"/>
</dbReference>
<keyword evidence="2 7" id="KW-0812">Transmembrane</keyword>
<evidence type="ECO:0000256" key="3">
    <source>
        <dbReference type="ARBA" id="ARBA00022729"/>
    </source>
</evidence>
<reference evidence="10" key="1">
    <citation type="submission" date="2024-03" db="EMBL/GenBank/DDBJ databases">
        <title>WGS assembly of Saponaria officinalis var. Norfolk2.</title>
        <authorList>
            <person name="Jenkins J."/>
            <person name="Shu S."/>
            <person name="Grimwood J."/>
            <person name="Barry K."/>
            <person name="Goodstein D."/>
            <person name="Schmutz J."/>
            <person name="Leebens-Mack J."/>
            <person name="Osbourn A."/>
        </authorList>
    </citation>
    <scope>NUCLEOTIDE SEQUENCE [LARGE SCALE GENOMIC DNA]</scope>
    <source>
        <strain evidence="10">JIC</strain>
    </source>
</reference>
<feature type="domain" description="Thioredoxin" evidence="9">
    <location>
        <begin position="28"/>
        <end position="168"/>
    </location>
</feature>
<keyword evidence="5 7" id="KW-0472">Membrane</keyword>
<keyword evidence="3 8" id="KW-0732">Signal</keyword>
<evidence type="ECO:0000256" key="7">
    <source>
        <dbReference type="SAM" id="Phobius"/>
    </source>
</evidence>
<dbReference type="InterPro" id="IPR044606">
    <property type="entry name" value="APRL4/6"/>
</dbReference>
<evidence type="ECO:0000256" key="4">
    <source>
        <dbReference type="ARBA" id="ARBA00022989"/>
    </source>
</evidence>
<evidence type="ECO:0000256" key="1">
    <source>
        <dbReference type="ARBA" id="ARBA00004167"/>
    </source>
</evidence>
<organism evidence="10 11">
    <name type="scientific">Saponaria officinalis</name>
    <name type="common">Common soapwort</name>
    <name type="synonym">Lychnis saponaria</name>
    <dbReference type="NCBI Taxonomy" id="3572"/>
    <lineage>
        <taxon>Eukaryota</taxon>
        <taxon>Viridiplantae</taxon>
        <taxon>Streptophyta</taxon>
        <taxon>Embryophyta</taxon>
        <taxon>Tracheophyta</taxon>
        <taxon>Spermatophyta</taxon>
        <taxon>Magnoliopsida</taxon>
        <taxon>eudicotyledons</taxon>
        <taxon>Gunneridae</taxon>
        <taxon>Pentapetalae</taxon>
        <taxon>Caryophyllales</taxon>
        <taxon>Caryophyllaceae</taxon>
        <taxon>Caryophylleae</taxon>
        <taxon>Saponaria</taxon>
    </lineage>
</organism>
<dbReference type="PROSITE" id="PS51352">
    <property type="entry name" value="THIOREDOXIN_2"/>
    <property type="match status" value="1"/>
</dbReference>
<evidence type="ECO:0000256" key="6">
    <source>
        <dbReference type="ARBA" id="ARBA00023180"/>
    </source>
</evidence>
<comment type="subcellular location">
    <subcellularLocation>
        <location evidence="1">Membrane</location>
        <topology evidence="1">Single-pass membrane protein</topology>
    </subcellularLocation>
</comment>
<name>A0AAW1NJB8_SAPOF</name>
<dbReference type="PANTHER" id="PTHR46854:SF1">
    <property type="entry name" value="5'-ADENYLYLSULFATE REDUCTASE-LIKE 4-RELATED"/>
    <property type="match status" value="1"/>
</dbReference>
<dbReference type="Gene3D" id="3.40.30.10">
    <property type="entry name" value="Glutaredoxin"/>
    <property type="match status" value="1"/>
</dbReference>
<gene>
    <name evidence="10" type="ORF">RND81_01G173600</name>
</gene>
<evidence type="ECO:0000256" key="8">
    <source>
        <dbReference type="SAM" id="SignalP"/>
    </source>
</evidence>